<dbReference type="Proteomes" id="UP000013520">
    <property type="component" value="Chromosome"/>
</dbReference>
<protein>
    <submittedName>
        <fullName evidence="1">Uncharacterized protein</fullName>
    </submittedName>
</protein>
<dbReference type="HOGENOM" id="CLU_1364361_0_0_9"/>
<gene>
    <name evidence="1" type="ORF">Desgi_0436</name>
</gene>
<dbReference type="OrthoDB" id="1807367at2"/>
<dbReference type="RefSeq" id="WP_006524774.1">
    <property type="nucleotide sequence ID" value="NC_021184.1"/>
</dbReference>
<keyword evidence="2" id="KW-1185">Reference proteome</keyword>
<reference evidence="1 2" key="1">
    <citation type="submission" date="2012-01" db="EMBL/GenBank/DDBJ databases">
        <title>Complete sequence of Desulfotomaculum gibsoniae DSM 7213.</title>
        <authorList>
            <consortium name="US DOE Joint Genome Institute"/>
            <person name="Lucas S."/>
            <person name="Han J."/>
            <person name="Lapidus A."/>
            <person name="Cheng J.-F."/>
            <person name="Goodwin L."/>
            <person name="Pitluck S."/>
            <person name="Peters L."/>
            <person name="Ovchinnikova G."/>
            <person name="Teshima H."/>
            <person name="Detter J.C."/>
            <person name="Han C."/>
            <person name="Tapia R."/>
            <person name="Land M."/>
            <person name="Hauser L."/>
            <person name="Kyrpides N."/>
            <person name="Ivanova N."/>
            <person name="Pagani I."/>
            <person name="Parshina S."/>
            <person name="Plugge C."/>
            <person name="Muyzer G."/>
            <person name="Kuever J."/>
            <person name="Ivanova A."/>
            <person name="Nazina T."/>
            <person name="Klenk H.-P."/>
            <person name="Brambilla E."/>
            <person name="Spring S."/>
            <person name="Stams A.F."/>
            <person name="Woyke T."/>
        </authorList>
    </citation>
    <scope>NUCLEOTIDE SEQUENCE [LARGE SCALE GENOMIC DNA]</scope>
    <source>
        <strain evidence="1 2">DSM 7213</strain>
    </source>
</reference>
<evidence type="ECO:0000313" key="2">
    <source>
        <dbReference type="Proteomes" id="UP000013520"/>
    </source>
</evidence>
<sequence>MSYDPGECVGSTYNHNYSSCHFTTDSMAGHINSAAHNKGINPATLATIASLETLSGSGAGGINVGCDPCDTSGAGVCQIGKAMFDKWNAWCDNKYTWCSSICGSNYYNNLAICAAFLSAAFKKLKSLGNTNQIQMMAMAATAWNGNYCGHSSNAFYPWSGQTGYYLPKSDQLTQYGASAGALFNGSGHVGKGVLDTSISL</sequence>
<dbReference type="KEGG" id="dgi:Desgi_0436"/>
<proteinExistence type="predicted"/>
<dbReference type="AlphaFoldDB" id="R4KEE3"/>
<dbReference type="EMBL" id="CP003273">
    <property type="protein sequence ID" value="AGL00012.1"/>
    <property type="molecule type" value="Genomic_DNA"/>
</dbReference>
<name>R4KEE3_9FIRM</name>
<organism evidence="1 2">
    <name type="scientific">Desulfoscipio gibsoniae DSM 7213</name>
    <dbReference type="NCBI Taxonomy" id="767817"/>
    <lineage>
        <taxon>Bacteria</taxon>
        <taxon>Bacillati</taxon>
        <taxon>Bacillota</taxon>
        <taxon>Clostridia</taxon>
        <taxon>Eubacteriales</taxon>
        <taxon>Desulfallaceae</taxon>
        <taxon>Desulfoscipio</taxon>
    </lineage>
</organism>
<accession>R4KEE3</accession>
<evidence type="ECO:0000313" key="1">
    <source>
        <dbReference type="EMBL" id="AGL00012.1"/>
    </source>
</evidence>